<evidence type="ECO:0000313" key="9">
    <source>
        <dbReference type="Proteomes" id="UP000628840"/>
    </source>
</evidence>
<dbReference type="GO" id="GO:0009349">
    <property type="term" value="C:riboflavin synthase complex"/>
    <property type="evidence" value="ECO:0007669"/>
    <property type="project" value="UniProtKB-UniRule"/>
</dbReference>
<feature type="binding site" evidence="7">
    <location>
        <position position="20"/>
    </location>
    <ligand>
        <name>5-amino-6-(D-ribitylamino)uracil</name>
        <dbReference type="ChEBI" id="CHEBI:15934"/>
    </ligand>
</feature>
<feature type="binding site" evidence="7">
    <location>
        <begin position="81"/>
        <end position="82"/>
    </location>
    <ligand>
        <name>(2S)-2-hydroxy-3-oxobutyl phosphate</name>
        <dbReference type="ChEBI" id="CHEBI:58830"/>
    </ligand>
</feature>
<dbReference type="GO" id="GO:0000906">
    <property type="term" value="F:6,7-dimethyl-8-ribityllumazine synthase activity"/>
    <property type="evidence" value="ECO:0007669"/>
    <property type="project" value="UniProtKB-UniRule"/>
</dbReference>
<feature type="binding site" evidence="7">
    <location>
        <begin position="76"/>
        <end position="78"/>
    </location>
    <ligand>
        <name>5-amino-6-(D-ribitylamino)uracil</name>
        <dbReference type="ChEBI" id="CHEBI:15934"/>
    </ligand>
</feature>
<organism evidence="8 9">
    <name type="scientific">Halarchaeum grantii</name>
    <dbReference type="NCBI Taxonomy" id="1193105"/>
    <lineage>
        <taxon>Archaea</taxon>
        <taxon>Methanobacteriati</taxon>
        <taxon>Methanobacteriota</taxon>
        <taxon>Stenosarchaea group</taxon>
        <taxon>Halobacteria</taxon>
        <taxon>Halobacteriales</taxon>
        <taxon>Halobacteriaceae</taxon>
    </lineage>
</organism>
<dbReference type="UniPathway" id="UPA00275">
    <property type="reaction ID" value="UER00404"/>
</dbReference>
<dbReference type="Pfam" id="PF00885">
    <property type="entry name" value="DMRL_synthase"/>
    <property type="match status" value="1"/>
</dbReference>
<feature type="binding site" evidence="7">
    <location>
        <position position="109"/>
    </location>
    <ligand>
        <name>5-amino-6-(D-ribitylamino)uracil</name>
        <dbReference type="ChEBI" id="CHEBI:15934"/>
    </ligand>
</feature>
<evidence type="ECO:0000256" key="5">
    <source>
        <dbReference type="ARBA" id="ARBA00022679"/>
    </source>
</evidence>
<dbReference type="EC" id="2.5.1.78" evidence="3 7"/>
<dbReference type="InterPro" id="IPR034964">
    <property type="entry name" value="LS"/>
</dbReference>
<dbReference type="HAMAP" id="MF_00178">
    <property type="entry name" value="Lumazine_synth"/>
    <property type="match status" value="1"/>
</dbReference>
<keyword evidence="4 7" id="KW-0686">Riboflavin biosynthesis</keyword>
<evidence type="ECO:0000256" key="6">
    <source>
        <dbReference type="ARBA" id="ARBA00048785"/>
    </source>
</evidence>
<evidence type="ECO:0000256" key="7">
    <source>
        <dbReference type="HAMAP-Rule" id="MF_00178"/>
    </source>
</evidence>
<dbReference type="AlphaFoldDB" id="A0A830F8R5"/>
<protein>
    <recommendedName>
        <fullName evidence="3 7">6,7-dimethyl-8-ribityllumazine synthase</fullName>
        <shortName evidence="7">DMRL synthase</shortName>
        <shortName evidence="7">LS</shortName>
        <shortName evidence="7">Lumazine synthase</shortName>
        <ecNumber evidence="3 7">2.5.1.78</ecNumber>
    </recommendedName>
</protein>
<dbReference type="EMBL" id="BMPF01000002">
    <property type="protein sequence ID" value="GGL30755.1"/>
    <property type="molecule type" value="Genomic_DNA"/>
</dbReference>
<sequence>MTARVNESGMVSLGLVVAEFNRSVTGGMEEAALSAAADADATVAETVRVPGAYDAPLVADRLARRADVDAVAVLGAIVTGDTDHDQVIGHAIAEKLTDVSLERDVPVTLGVMGPGMSGAEARERVEKGADAVVAAVDLAETLEDL</sequence>
<comment type="caution">
    <text evidence="7">Lacks conserved residue(s) required for the propagation of feature annotation.</text>
</comment>
<dbReference type="PANTHER" id="PTHR21058:SF0">
    <property type="entry name" value="6,7-DIMETHYL-8-RIBITYLLUMAZINE SYNTHASE"/>
    <property type="match status" value="1"/>
</dbReference>
<accession>A0A830F8R5</accession>
<comment type="similarity">
    <text evidence="2 7">Belongs to the DMRL synthase family.</text>
</comment>
<comment type="caution">
    <text evidence="8">The sequence shown here is derived from an EMBL/GenBank/DDBJ whole genome shotgun (WGS) entry which is preliminary data.</text>
</comment>
<dbReference type="InterPro" id="IPR002180">
    <property type="entry name" value="LS/RS"/>
</dbReference>
<keyword evidence="5 7" id="KW-0808">Transferase</keyword>
<dbReference type="GO" id="GO:0009231">
    <property type="term" value="P:riboflavin biosynthetic process"/>
    <property type="evidence" value="ECO:0007669"/>
    <property type="project" value="UniProtKB-UniRule"/>
</dbReference>
<dbReference type="Proteomes" id="UP000628840">
    <property type="component" value="Unassembled WGS sequence"/>
</dbReference>
<evidence type="ECO:0000256" key="1">
    <source>
        <dbReference type="ARBA" id="ARBA00004917"/>
    </source>
</evidence>
<reference evidence="8 9" key="1">
    <citation type="journal article" date="2019" name="Int. J. Syst. Evol. Microbiol.">
        <title>The Global Catalogue of Microorganisms (GCM) 10K type strain sequencing project: providing services to taxonomists for standard genome sequencing and annotation.</title>
        <authorList>
            <consortium name="The Broad Institute Genomics Platform"/>
            <consortium name="The Broad Institute Genome Sequencing Center for Infectious Disease"/>
            <person name="Wu L."/>
            <person name="Ma J."/>
        </authorList>
    </citation>
    <scope>NUCLEOTIDE SEQUENCE [LARGE SCALE GENOMIC DNA]</scope>
    <source>
        <strain evidence="8 9">JCM 19585</strain>
    </source>
</reference>
<comment type="catalytic activity">
    <reaction evidence="6 7">
        <text>(2S)-2-hydroxy-3-oxobutyl phosphate + 5-amino-6-(D-ribitylamino)uracil = 6,7-dimethyl-8-(1-D-ribityl)lumazine + phosphate + 2 H2O + H(+)</text>
        <dbReference type="Rhea" id="RHEA:26152"/>
        <dbReference type="ChEBI" id="CHEBI:15377"/>
        <dbReference type="ChEBI" id="CHEBI:15378"/>
        <dbReference type="ChEBI" id="CHEBI:15934"/>
        <dbReference type="ChEBI" id="CHEBI:43474"/>
        <dbReference type="ChEBI" id="CHEBI:58201"/>
        <dbReference type="ChEBI" id="CHEBI:58830"/>
        <dbReference type="EC" id="2.5.1.78"/>
    </reaction>
</comment>
<gene>
    <name evidence="7" type="primary">ribH</name>
    <name evidence="8" type="ORF">GCM10009037_13130</name>
</gene>
<dbReference type="SUPFAM" id="SSF52121">
    <property type="entry name" value="Lumazine synthase"/>
    <property type="match status" value="1"/>
</dbReference>
<keyword evidence="9" id="KW-1185">Reference proteome</keyword>
<dbReference type="Gene3D" id="3.40.50.960">
    <property type="entry name" value="Lumazine/riboflavin synthase"/>
    <property type="match status" value="1"/>
</dbReference>
<dbReference type="NCBIfam" id="TIGR00114">
    <property type="entry name" value="lumazine-synth"/>
    <property type="match status" value="1"/>
</dbReference>
<feature type="active site" description="Proton donor" evidence="7">
    <location>
        <position position="84"/>
    </location>
</feature>
<comment type="pathway">
    <text evidence="1 7">Cofactor biosynthesis; riboflavin biosynthesis; riboflavin from 2-hydroxy-3-oxobutyl phosphate and 5-amino-6-(D-ribitylamino)uracil: step 1/2.</text>
</comment>
<feature type="binding site" evidence="7">
    <location>
        <begin position="52"/>
        <end position="54"/>
    </location>
    <ligand>
        <name>5-amino-6-(D-ribitylamino)uracil</name>
        <dbReference type="ChEBI" id="CHEBI:15934"/>
    </ligand>
</feature>
<name>A0A830F8R5_9EURY</name>
<dbReference type="InterPro" id="IPR036467">
    <property type="entry name" value="LS/RS_sf"/>
</dbReference>
<evidence type="ECO:0000256" key="4">
    <source>
        <dbReference type="ARBA" id="ARBA00022619"/>
    </source>
</evidence>
<evidence type="ECO:0000313" key="8">
    <source>
        <dbReference type="EMBL" id="GGL30755.1"/>
    </source>
</evidence>
<evidence type="ECO:0000256" key="3">
    <source>
        <dbReference type="ARBA" id="ARBA00012664"/>
    </source>
</evidence>
<proteinExistence type="inferred from homology"/>
<comment type="function">
    <text evidence="7">Catalyzes the formation of 6,7-dimethyl-8-ribityllumazine by condensation of 5-amino-6-(D-ribitylamino)uracil with 3,4-dihydroxy-2-butanone 4-phosphate. This is the penultimate step in the biosynthesis of riboflavin.</text>
</comment>
<dbReference type="PANTHER" id="PTHR21058">
    <property type="entry name" value="6,7-DIMETHYL-8-RIBITYLLUMAZINE SYNTHASE DMRL SYNTHASE LUMAZINE SYNTHASE"/>
    <property type="match status" value="1"/>
</dbReference>
<evidence type="ECO:0000256" key="2">
    <source>
        <dbReference type="ARBA" id="ARBA00007424"/>
    </source>
</evidence>